<protein>
    <submittedName>
        <fullName evidence="1">Uncharacterized protein</fullName>
    </submittedName>
</protein>
<keyword evidence="2" id="KW-1185">Reference proteome</keyword>
<reference evidence="1" key="1">
    <citation type="submission" date="2020-08" db="EMBL/GenBank/DDBJ databases">
        <title>Genome public.</title>
        <authorList>
            <person name="Liu C."/>
            <person name="Sun Q."/>
        </authorList>
    </citation>
    <scope>NUCLEOTIDE SEQUENCE</scope>
    <source>
        <strain evidence="1">NSJ-64</strain>
    </source>
</reference>
<organism evidence="1 2">
    <name type="scientific">Youxingia wuxianensis</name>
    <dbReference type="NCBI Taxonomy" id="2763678"/>
    <lineage>
        <taxon>Bacteria</taxon>
        <taxon>Bacillati</taxon>
        <taxon>Bacillota</taxon>
        <taxon>Clostridia</taxon>
        <taxon>Eubacteriales</taxon>
        <taxon>Oscillospiraceae</taxon>
        <taxon>Youxingia</taxon>
    </lineage>
</organism>
<sequence length="73" mass="8778">MINDEMIQYLKTVQEKNVIERRERLAKIIYKYPNIDICSGRIPTQEEIYAIQRCPLYDGMLIIFNPLENEEKE</sequence>
<proteinExistence type="predicted"/>
<name>A0A926ERZ8_9FIRM</name>
<dbReference type="EMBL" id="JACRTD010000004">
    <property type="protein sequence ID" value="MBC8585205.1"/>
    <property type="molecule type" value="Genomic_DNA"/>
</dbReference>
<dbReference type="AlphaFoldDB" id="A0A926ERZ8"/>
<accession>A0A926ERZ8</accession>
<dbReference type="Proteomes" id="UP000623678">
    <property type="component" value="Unassembled WGS sequence"/>
</dbReference>
<gene>
    <name evidence="1" type="ORF">H8705_06375</name>
</gene>
<evidence type="ECO:0000313" key="1">
    <source>
        <dbReference type="EMBL" id="MBC8585205.1"/>
    </source>
</evidence>
<comment type="caution">
    <text evidence="1">The sequence shown here is derived from an EMBL/GenBank/DDBJ whole genome shotgun (WGS) entry which is preliminary data.</text>
</comment>
<evidence type="ECO:0000313" key="2">
    <source>
        <dbReference type="Proteomes" id="UP000623678"/>
    </source>
</evidence>